<evidence type="ECO:0000256" key="1">
    <source>
        <dbReference type="SAM" id="SignalP"/>
    </source>
</evidence>
<comment type="caution">
    <text evidence="3">The sequence shown here is derived from an EMBL/GenBank/DDBJ whole genome shotgun (WGS) entry which is preliminary data.</text>
</comment>
<keyword evidence="1" id="KW-0732">Signal</keyword>
<accession>K8WJH9</accession>
<dbReference type="InterPro" id="IPR000259">
    <property type="entry name" value="Adhesion_dom_fimbrial"/>
</dbReference>
<dbReference type="Proteomes" id="UP000009336">
    <property type="component" value="Unassembled WGS sequence"/>
</dbReference>
<keyword evidence="4" id="KW-1185">Reference proteome</keyword>
<dbReference type="HOGENOM" id="CLU_114111_1_0_6"/>
<dbReference type="eggNOG" id="COG3539">
    <property type="taxonomic scope" value="Bacteria"/>
</dbReference>
<dbReference type="InterPro" id="IPR036937">
    <property type="entry name" value="Adhesion_dom_fimbrial_sf"/>
</dbReference>
<sequence>MTDLKRRQYQRVVCIATLLLATTAKADLPQSRINPAANARAIPGIVYVNISGTVIAPPPCIINDGNLIDVNFGEVMSTRIDGTAYKKEVQYSVECRKMPAKSMKMSIQGGRANFDTQSLSTNIDGLGIAILYNNRKLPVGQTVNFIYPNAPQFSVVPVRDQTQTLKGGYFESIATLLIEYQ</sequence>
<dbReference type="RefSeq" id="WP_008912398.1">
    <property type="nucleotide sequence ID" value="NZ_KB233223.1"/>
</dbReference>
<dbReference type="EMBL" id="AKKL01000032">
    <property type="protein sequence ID" value="EKT60758.1"/>
    <property type="molecule type" value="Genomic_DNA"/>
</dbReference>
<name>K8WJH9_9GAMM</name>
<dbReference type="Pfam" id="PF00419">
    <property type="entry name" value="Fimbrial"/>
    <property type="match status" value="1"/>
</dbReference>
<dbReference type="STRING" id="1141662.OOA_12008"/>
<evidence type="ECO:0000313" key="4">
    <source>
        <dbReference type="Proteomes" id="UP000009336"/>
    </source>
</evidence>
<dbReference type="Gene3D" id="2.60.40.1090">
    <property type="entry name" value="Fimbrial-type adhesion domain"/>
    <property type="match status" value="1"/>
</dbReference>
<dbReference type="PATRIC" id="fig|1141662.3.peg.2436"/>
<evidence type="ECO:0000259" key="2">
    <source>
        <dbReference type="Pfam" id="PF00419"/>
    </source>
</evidence>
<dbReference type="GO" id="GO:0009289">
    <property type="term" value="C:pilus"/>
    <property type="evidence" value="ECO:0007669"/>
    <property type="project" value="InterPro"/>
</dbReference>
<dbReference type="InterPro" id="IPR008966">
    <property type="entry name" value="Adhesion_dom_sf"/>
</dbReference>
<dbReference type="OrthoDB" id="7007417at2"/>
<feature type="domain" description="Fimbrial-type adhesion" evidence="2">
    <location>
        <begin position="49"/>
        <end position="181"/>
    </location>
</feature>
<proteinExistence type="predicted"/>
<gene>
    <name evidence="3" type="ORF">OOA_12008</name>
</gene>
<dbReference type="PANTHER" id="PTHR33420">
    <property type="entry name" value="FIMBRIAL SUBUNIT ELFA-RELATED"/>
    <property type="match status" value="1"/>
</dbReference>
<feature type="signal peptide" evidence="1">
    <location>
        <begin position="1"/>
        <end position="26"/>
    </location>
</feature>
<evidence type="ECO:0000313" key="3">
    <source>
        <dbReference type="EMBL" id="EKT60758.1"/>
    </source>
</evidence>
<dbReference type="GO" id="GO:0043709">
    <property type="term" value="P:cell adhesion involved in single-species biofilm formation"/>
    <property type="evidence" value="ECO:0007669"/>
    <property type="project" value="TreeGrafter"/>
</dbReference>
<dbReference type="PANTHER" id="PTHR33420:SF34">
    <property type="entry name" value="MINOR FIMBRIAL SUBUNIT"/>
    <property type="match status" value="1"/>
</dbReference>
<organism evidence="3 4">
    <name type="scientific">Providencia burhodogranariea DSM 19968</name>
    <dbReference type="NCBI Taxonomy" id="1141662"/>
    <lineage>
        <taxon>Bacteria</taxon>
        <taxon>Pseudomonadati</taxon>
        <taxon>Pseudomonadota</taxon>
        <taxon>Gammaproteobacteria</taxon>
        <taxon>Enterobacterales</taxon>
        <taxon>Morganellaceae</taxon>
        <taxon>Providencia</taxon>
    </lineage>
</organism>
<reference evidence="3 4" key="1">
    <citation type="journal article" date="2012" name="BMC Genomics">
        <title>Comparative genomics of bacteria in the genus Providencia isolated from wild Drosophila melanogaster.</title>
        <authorList>
            <person name="Galac M.R."/>
            <person name="Lazzaro B.P."/>
        </authorList>
    </citation>
    <scope>NUCLEOTIDE SEQUENCE [LARGE SCALE GENOMIC DNA]</scope>
    <source>
        <strain evidence="3 4">DSM 19968</strain>
    </source>
</reference>
<feature type="chain" id="PRO_5003921252" evidence="1">
    <location>
        <begin position="27"/>
        <end position="181"/>
    </location>
</feature>
<protein>
    <submittedName>
        <fullName evidence="3">MrfE protein</fullName>
    </submittedName>
</protein>
<dbReference type="SUPFAM" id="SSF49401">
    <property type="entry name" value="Bacterial adhesins"/>
    <property type="match status" value="1"/>
</dbReference>
<dbReference type="InterPro" id="IPR050263">
    <property type="entry name" value="Bact_Fimbrial_Adh_Pro"/>
</dbReference>
<dbReference type="AlphaFoldDB" id="K8WJH9"/>